<feature type="domain" description="PAC" evidence="4">
    <location>
        <begin position="92"/>
        <end position="144"/>
    </location>
</feature>
<dbReference type="InterPro" id="IPR035965">
    <property type="entry name" value="PAS-like_dom_sf"/>
</dbReference>
<evidence type="ECO:0000256" key="1">
    <source>
        <dbReference type="ARBA" id="ARBA00012528"/>
    </source>
</evidence>
<dbReference type="PANTHER" id="PTHR45138">
    <property type="entry name" value="REGULATORY COMPONENTS OF SENSORY TRANSDUCTION SYSTEM"/>
    <property type="match status" value="1"/>
</dbReference>
<dbReference type="Gene3D" id="3.30.450.20">
    <property type="entry name" value="PAS domain"/>
    <property type="match status" value="1"/>
</dbReference>
<accession>A0A926NWR2</accession>
<reference evidence="6" key="1">
    <citation type="submission" date="2020-05" db="EMBL/GenBank/DDBJ databases">
        <title>Identification of trans-AT polyketide cluster in two marine bacteria, producers of a novel glutaramide-containing polyketide sesbanimide D and analogs.</title>
        <authorList>
            <person name="Kacar D."/>
            <person name="Rodriguez P."/>
            <person name="Canedo L."/>
            <person name="Gonzalez E."/>
            <person name="Galan B."/>
            <person name="De La Calle F."/>
            <person name="Garcia J.L."/>
        </authorList>
    </citation>
    <scope>NUCLEOTIDE SEQUENCE</scope>
    <source>
        <strain evidence="6">PHM038</strain>
    </source>
</reference>
<dbReference type="SUPFAM" id="SSF55073">
    <property type="entry name" value="Nucleotide cyclase"/>
    <property type="match status" value="1"/>
</dbReference>
<feature type="domain" description="GGDEF" evidence="5">
    <location>
        <begin position="176"/>
        <end position="317"/>
    </location>
</feature>
<dbReference type="NCBIfam" id="TIGR00229">
    <property type="entry name" value="sensory_box"/>
    <property type="match status" value="1"/>
</dbReference>
<dbReference type="InterPro" id="IPR013655">
    <property type="entry name" value="PAS_fold_3"/>
</dbReference>
<dbReference type="Pfam" id="PF00990">
    <property type="entry name" value="GGDEF"/>
    <property type="match status" value="1"/>
</dbReference>
<dbReference type="InterPro" id="IPR000014">
    <property type="entry name" value="PAS"/>
</dbReference>
<dbReference type="SMART" id="SM00091">
    <property type="entry name" value="PAS"/>
    <property type="match status" value="1"/>
</dbReference>
<dbReference type="PANTHER" id="PTHR45138:SF9">
    <property type="entry name" value="DIGUANYLATE CYCLASE DGCM-RELATED"/>
    <property type="match status" value="1"/>
</dbReference>
<dbReference type="GO" id="GO:0052621">
    <property type="term" value="F:diguanylate cyclase activity"/>
    <property type="evidence" value="ECO:0007669"/>
    <property type="project" value="UniProtKB-EC"/>
</dbReference>
<organism evidence="6 7">
    <name type="scientific">Roseibium aggregatum</name>
    <dbReference type="NCBI Taxonomy" id="187304"/>
    <lineage>
        <taxon>Bacteria</taxon>
        <taxon>Pseudomonadati</taxon>
        <taxon>Pseudomonadota</taxon>
        <taxon>Alphaproteobacteria</taxon>
        <taxon>Hyphomicrobiales</taxon>
        <taxon>Stappiaceae</taxon>
        <taxon>Roseibium</taxon>
    </lineage>
</organism>
<dbReference type="GO" id="GO:0005886">
    <property type="term" value="C:plasma membrane"/>
    <property type="evidence" value="ECO:0007669"/>
    <property type="project" value="TreeGrafter"/>
</dbReference>
<feature type="domain" description="PAS" evidence="3">
    <location>
        <begin position="19"/>
        <end position="88"/>
    </location>
</feature>
<dbReference type="InterPro" id="IPR029787">
    <property type="entry name" value="Nucleotide_cyclase"/>
</dbReference>
<dbReference type="FunFam" id="3.30.70.270:FF:000001">
    <property type="entry name" value="Diguanylate cyclase domain protein"/>
    <property type="match status" value="1"/>
</dbReference>
<dbReference type="GO" id="GO:0043709">
    <property type="term" value="P:cell adhesion involved in single-species biofilm formation"/>
    <property type="evidence" value="ECO:0007669"/>
    <property type="project" value="TreeGrafter"/>
</dbReference>
<dbReference type="SMART" id="SM00267">
    <property type="entry name" value="GGDEF"/>
    <property type="match status" value="1"/>
</dbReference>
<dbReference type="InterPro" id="IPR043128">
    <property type="entry name" value="Rev_trsase/Diguanyl_cyclase"/>
</dbReference>
<dbReference type="AlphaFoldDB" id="A0A926NWR2"/>
<dbReference type="Pfam" id="PF08447">
    <property type="entry name" value="PAS_3"/>
    <property type="match status" value="1"/>
</dbReference>
<dbReference type="NCBIfam" id="TIGR00254">
    <property type="entry name" value="GGDEF"/>
    <property type="match status" value="1"/>
</dbReference>
<name>A0A926NWR2_9HYPH</name>
<protein>
    <recommendedName>
        <fullName evidence="1">diguanylate cyclase</fullName>
        <ecNumber evidence="1">2.7.7.65</ecNumber>
    </recommendedName>
</protein>
<gene>
    <name evidence="6" type="ORF">HK439_02965</name>
</gene>
<dbReference type="InterPro" id="IPR050469">
    <property type="entry name" value="Diguanylate_Cyclase"/>
</dbReference>
<evidence type="ECO:0000259" key="5">
    <source>
        <dbReference type="PROSITE" id="PS50887"/>
    </source>
</evidence>
<comment type="catalytic activity">
    <reaction evidence="2">
        <text>2 GTP = 3',3'-c-di-GMP + 2 diphosphate</text>
        <dbReference type="Rhea" id="RHEA:24898"/>
        <dbReference type="ChEBI" id="CHEBI:33019"/>
        <dbReference type="ChEBI" id="CHEBI:37565"/>
        <dbReference type="ChEBI" id="CHEBI:58805"/>
        <dbReference type="EC" id="2.7.7.65"/>
    </reaction>
</comment>
<dbReference type="CDD" id="cd00130">
    <property type="entry name" value="PAS"/>
    <property type="match status" value="1"/>
</dbReference>
<dbReference type="InterPro" id="IPR000160">
    <property type="entry name" value="GGDEF_dom"/>
</dbReference>
<evidence type="ECO:0000259" key="3">
    <source>
        <dbReference type="PROSITE" id="PS50112"/>
    </source>
</evidence>
<dbReference type="EMBL" id="JABFCZ010000003">
    <property type="protein sequence ID" value="MBD1545208.1"/>
    <property type="molecule type" value="Genomic_DNA"/>
</dbReference>
<dbReference type="RefSeq" id="WP_190289880.1">
    <property type="nucleotide sequence ID" value="NZ_JABFCZ010000003.1"/>
</dbReference>
<dbReference type="Proteomes" id="UP000598467">
    <property type="component" value="Unassembled WGS sequence"/>
</dbReference>
<dbReference type="CDD" id="cd01949">
    <property type="entry name" value="GGDEF"/>
    <property type="match status" value="1"/>
</dbReference>
<dbReference type="PROSITE" id="PS50113">
    <property type="entry name" value="PAC"/>
    <property type="match status" value="1"/>
</dbReference>
<dbReference type="PROSITE" id="PS50112">
    <property type="entry name" value="PAS"/>
    <property type="match status" value="1"/>
</dbReference>
<dbReference type="GO" id="GO:1902201">
    <property type="term" value="P:negative regulation of bacterial-type flagellum-dependent cell motility"/>
    <property type="evidence" value="ECO:0007669"/>
    <property type="project" value="TreeGrafter"/>
</dbReference>
<sequence length="324" mass="36263">MSALIQAQKDQIIDGTECPEIDFRALAECSSDIVLQLGSTGDLLYISPSATDLLGWSHQELLEHHWNIIHSEDRSWLLETSRQLNSGEREESRSSFRVRTKSGALVWVEGAGRRLYDCNGRPNGLVVSLRDISVRKQLEAELERQARTDGLTGLANRRVFDETLEQEWAIARREKTHLSLLIADLDHFKLLNDRHGHQAGDECLREVARVITSAIHRPADLSARYGGEELAVILPRTHEEGARAIAEHIRKSIEDLHIPHALNRDHGQVATASVGVATSLCLDPSRPETHHALLGIADRALYKAKNAGRNRVEFSMLVLEKKEA</sequence>
<dbReference type="Gene3D" id="3.30.70.270">
    <property type="match status" value="1"/>
</dbReference>
<evidence type="ECO:0000313" key="7">
    <source>
        <dbReference type="Proteomes" id="UP000598467"/>
    </source>
</evidence>
<dbReference type="PROSITE" id="PS50887">
    <property type="entry name" value="GGDEF"/>
    <property type="match status" value="1"/>
</dbReference>
<evidence type="ECO:0000259" key="4">
    <source>
        <dbReference type="PROSITE" id="PS50113"/>
    </source>
</evidence>
<comment type="caution">
    <text evidence="6">The sequence shown here is derived from an EMBL/GenBank/DDBJ whole genome shotgun (WGS) entry which is preliminary data.</text>
</comment>
<evidence type="ECO:0000313" key="6">
    <source>
        <dbReference type="EMBL" id="MBD1545208.1"/>
    </source>
</evidence>
<dbReference type="SUPFAM" id="SSF55785">
    <property type="entry name" value="PYP-like sensor domain (PAS domain)"/>
    <property type="match status" value="1"/>
</dbReference>
<dbReference type="InterPro" id="IPR001610">
    <property type="entry name" value="PAC"/>
</dbReference>
<dbReference type="EC" id="2.7.7.65" evidence="1"/>
<dbReference type="InterPro" id="IPR000700">
    <property type="entry name" value="PAS-assoc_C"/>
</dbReference>
<evidence type="ECO:0000256" key="2">
    <source>
        <dbReference type="ARBA" id="ARBA00034247"/>
    </source>
</evidence>
<proteinExistence type="predicted"/>
<dbReference type="SMART" id="SM00086">
    <property type="entry name" value="PAC"/>
    <property type="match status" value="1"/>
</dbReference>